<keyword evidence="7 9" id="KW-0378">Hydrolase</keyword>
<keyword evidence="10" id="KW-0645">Protease</keyword>
<accession>A0A1L8WPN1</accession>
<protein>
    <recommendedName>
        <fullName evidence="9">Endoribonuclease YbeY</fullName>
        <ecNumber evidence="9">3.1.-.-</ecNumber>
    </recommendedName>
</protein>
<gene>
    <name evidence="9" type="primary">ybeY</name>
    <name evidence="10" type="ORF">RV14_GL001981</name>
</gene>
<dbReference type="GO" id="GO:0005737">
    <property type="term" value="C:cytoplasm"/>
    <property type="evidence" value="ECO:0007669"/>
    <property type="project" value="UniProtKB-SubCell"/>
</dbReference>
<dbReference type="EMBL" id="JXLB01000006">
    <property type="protein sequence ID" value="OJG82978.1"/>
    <property type="molecule type" value="Genomic_DNA"/>
</dbReference>
<dbReference type="STRING" id="150033.RV14_GL001981"/>
<keyword evidence="3 9" id="KW-0698">rRNA processing</keyword>
<feature type="binding site" evidence="9">
    <location>
        <position position="140"/>
    </location>
    <ligand>
        <name>Zn(2+)</name>
        <dbReference type="ChEBI" id="CHEBI:29105"/>
        <note>catalytic</note>
    </ligand>
</feature>
<dbReference type="Pfam" id="PF02130">
    <property type="entry name" value="YbeY"/>
    <property type="match status" value="1"/>
</dbReference>
<keyword evidence="10" id="KW-0482">Metalloprotease</keyword>
<keyword evidence="8 9" id="KW-0862">Zinc</keyword>
<dbReference type="PROSITE" id="PS01306">
    <property type="entry name" value="UPF0054"/>
    <property type="match status" value="1"/>
</dbReference>
<feature type="binding site" evidence="9">
    <location>
        <position position="136"/>
    </location>
    <ligand>
        <name>Zn(2+)</name>
        <dbReference type="ChEBI" id="CHEBI:29105"/>
        <note>catalytic</note>
    </ligand>
</feature>
<dbReference type="GO" id="GO:0004521">
    <property type="term" value="F:RNA endonuclease activity"/>
    <property type="evidence" value="ECO:0007669"/>
    <property type="project" value="UniProtKB-UniRule"/>
</dbReference>
<dbReference type="EC" id="3.1.-.-" evidence="9"/>
<dbReference type="PANTHER" id="PTHR46986:SF1">
    <property type="entry name" value="ENDORIBONUCLEASE YBEY, CHLOROPLASTIC"/>
    <property type="match status" value="1"/>
</dbReference>
<reference evidence="10 11" key="1">
    <citation type="submission" date="2014-12" db="EMBL/GenBank/DDBJ databases">
        <title>Draft genome sequences of 29 type strains of Enterococci.</title>
        <authorList>
            <person name="Zhong Z."/>
            <person name="Sun Z."/>
            <person name="Liu W."/>
            <person name="Zhang W."/>
            <person name="Zhang H."/>
        </authorList>
    </citation>
    <scope>NUCLEOTIDE SEQUENCE [LARGE SCALE GENOMIC DNA]</scope>
    <source>
        <strain evidence="10 11">DSM 15687</strain>
    </source>
</reference>
<dbReference type="Proteomes" id="UP000182152">
    <property type="component" value="Unassembled WGS sequence"/>
</dbReference>
<keyword evidence="11" id="KW-1185">Reference proteome</keyword>
<evidence type="ECO:0000256" key="7">
    <source>
        <dbReference type="ARBA" id="ARBA00022801"/>
    </source>
</evidence>
<dbReference type="SUPFAM" id="SSF55486">
    <property type="entry name" value="Metalloproteases ('zincins'), catalytic domain"/>
    <property type="match status" value="1"/>
</dbReference>
<evidence type="ECO:0000256" key="6">
    <source>
        <dbReference type="ARBA" id="ARBA00022759"/>
    </source>
</evidence>
<evidence type="ECO:0000256" key="3">
    <source>
        <dbReference type="ARBA" id="ARBA00022552"/>
    </source>
</evidence>
<evidence type="ECO:0000256" key="9">
    <source>
        <dbReference type="HAMAP-Rule" id="MF_00009"/>
    </source>
</evidence>
<evidence type="ECO:0000256" key="8">
    <source>
        <dbReference type="ARBA" id="ARBA00022833"/>
    </source>
</evidence>
<evidence type="ECO:0000256" key="2">
    <source>
        <dbReference type="ARBA" id="ARBA00022517"/>
    </source>
</evidence>
<dbReference type="GO" id="GO:0006364">
    <property type="term" value="P:rRNA processing"/>
    <property type="evidence" value="ECO:0007669"/>
    <property type="project" value="UniProtKB-UniRule"/>
</dbReference>
<dbReference type="PANTHER" id="PTHR46986">
    <property type="entry name" value="ENDORIBONUCLEASE YBEY, CHLOROPLASTIC"/>
    <property type="match status" value="1"/>
</dbReference>
<dbReference type="InterPro" id="IPR023091">
    <property type="entry name" value="MetalPrtase_cat_dom_sf_prd"/>
</dbReference>
<keyword evidence="4 9" id="KW-0540">Nuclease</keyword>
<comment type="similarity">
    <text evidence="1 9">Belongs to the endoribonuclease YbeY family.</text>
</comment>
<feature type="binding site" evidence="9">
    <location>
        <position position="146"/>
    </location>
    <ligand>
        <name>Zn(2+)</name>
        <dbReference type="ChEBI" id="CHEBI:29105"/>
        <note>catalytic</note>
    </ligand>
</feature>
<dbReference type="NCBIfam" id="TIGR00043">
    <property type="entry name" value="rRNA maturation RNase YbeY"/>
    <property type="match status" value="1"/>
</dbReference>
<evidence type="ECO:0000256" key="4">
    <source>
        <dbReference type="ARBA" id="ARBA00022722"/>
    </source>
</evidence>
<evidence type="ECO:0000256" key="5">
    <source>
        <dbReference type="ARBA" id="ARBA00022723"/>
    </source>
</evidence>
<keyword evidence="6 9" id="KW-0255">Endonuclease</keyword>
<dbReference type="AlphaFoldDB" id="A0A1L8WPN1"/>
<dbReference type="HAMAP" id="MF_00009">
    <property type="entry name" value="Endoribonucl_YbeY"/>
    <property type="match status" value="1"/>
</dbReference>
<evidence type="ECO:0000313" key="11">
    <source>
        <dbReference type="Proteomes" id="UP000182152"/>
    </source>
</evidence>
<keyword evidence="9" id="KW-0963">Cytoplasm</keyword>
<comment type="caution">
    <text evidence="10">The sequence shown here is derived from an EMBL/GenBank/DDBJ whole genome shotgun (WGS) entry which is preliminary data.</text>
</comment>
<dbReference type="GO" id="GO:0008270">
    <property type="term" value="F:zinc ion binding"/>
    <property type="evidence" value="ECO:0007669"/>
    <property type="project" value="UniProtKB-UniRule"/>
</dbReference>
<sequence>MLKSKNKKEAIEMDITFMDETRKVSTEKINEIEDLLQFAASYLKLPDDTEMSVTFMDNIAIQEINRIYRGKDTPTDVISFALEEEGEGEVPVVFEEGDNPLPRVLGDIMISTERAAEQAHEYGHSYDRELGFLAVHGFLHINGYDHMTPEDEKVMFGLQKEILDAYGLKR</sequence>
<dbReference type="GO" id="GO:0004222">
    <property type="term" value="F:metalloendopeptidase activity"/>
    <property type="evidence" value="ECO:0007669"/>
    <property type="project" value="InterPro"/>
</dbReference>
<evidence type="ECO:0000256" key="1">
    <source>
        <dbReference type="ARBA" id="ARBA00010875"/>
    </source>
</evidence>
<comment type="subcellular location">
    <subcellularLocation>
        <location evidence="9">Cytoplasm</location>
    </subcellularLocation>
</comment>
<dbReference type="InterPro" id="IPR020549">
    <property type="entry name" value="YbeY_CS"/>
</dbReference>
<keyword evidence="2 9" id="KW-0690">Ribosome biogenesis</keyword>
<comment type="function">
    <text evidence="9">Single strand-specific metallo-endoribonuclease involved in late-stage 70S ribosome quality control and in maturation of the 3' terminus of the 16S rRNA.</text>
</comment>
<dbReference type="InterPro" id="IPR002036">
    <property type="entry name" value="YbeY"/>
</dbReference>
<keyword evidence="5 9" id="KW-0479">Metal-binding</keyword>
<proteinExistence type="inferred from homology"/>
<evidence type="ECO:0000313" key="10">
    <source>
        <dbReference type="EMBL" id="OJG82978.1"/>
    </source>
</evidence>
<dbReference type="GO" id="GO:0006508">
    <property type="term" value="P:proteolysis"/>
    <property type="evidence" value="ECO:0007669"/>
    <property type="project" value="UniProtKB-KW"/>
</dbReference>
<name>A0A1L8WPN1_9ENTE</name>
<comment type="cofactor">
    <cofactor evidence="9">
        <name>Zn(2+)</name>
        <dbReference type="ChEBI" id="CHEBI:29105"/>
    </cofactor>
    <text evidence="9">Binds 1 zinc ion.</text>
</comment>
<organism evidence="10 11">
    <name type="scientific">Enterococcus ratti</name>
    <dbReference type="NCBI Taxonomy" id="150033"/>
    <lineage>
        <taxon>Bacteria</taxon>
        <taxon>Bacillati</taxon>
        <taxon>Bacillota</taxon>
        <taxon>Bacilli</taxon>
        <taxon>Lactobacillales</taxon>
        <taxon>Enterococcaceae</taxon>
        <taxon>Enterococcus</taxon>
    </lineage>
</organism>
<dbReference type="Gene3D" id="3.40.390.30">
    <property type="entry name" value="Metalloproteases ('zincins'), catalytic domain"/>
    <property type="match status" value="1"/>
</dbReference>